<proteinExistence type="predicted"/>
<accession>A0AAV7HL06</accession>
<sequence length="66" mass="7769">MKNYEVIYIVKFKVDEFGGHSCPVIFEVSTPDGKKSRRSEIFDYYKKNGHNWREIYGGEFSLAFPI</sequence>
<keyword evidence="2" id="KW-1185">Reference proteome</keyword>
<organism evidence="1 2">
    <name type="scientific">Dendrobium chrysotoxum</name>
    <name type="common">Orchid</name>
    <dbReference type="NCBI Taxonomy" id="161865"/>
    <lineage>
        <taxon>Eukaryota</taxon>
        <taxon>Viridiplantae</taxon>
        <taxon>Streptophyta</taxon>
        <taxon>Embryophyta</taxon>
        <taxon>Tracheophyta</taxon>
        <taxon>Spermatophyta</taxon>
        <taxon>Magnoliopsida</taxon>
        <taxon>Liliopsida</taxon>
        <taxon>Asparagales</taxon>
        <taxon>Orchidaceae</taxon>
        <taxon>Epidendroideae</taxon>
        <taxon>Malaxideae</taxon>
        <taxon>Dendrobiinae</taxon>
        <taxon>Dendrobium</taxon>
    </lineage>
</organism>
<gene>
    <name evidence="1" type="ORF">IEQ34_003326</name>
</gene>
<comment type="caution">
    <text evidence="1">The sequence shown here is derived from an EMBL/GenBank/DDBJ whole genome shotgun (WGS) entry which is preliminary data.</text>
</comment>
<dbReference type="EMBL" id="JAGFBR010000004">
    <property type="protein sequence ID" value="KAH0468293.1"/>
    <property type="molecule type" value="Genomic_DNA"/>
</dbReference>
<evidence type="ECO:0000313" key="1">
    <source>
        <dbReference type="EMBL" id="KAH0468293.1"/>
    </source>
</evidence>
<evidence type="ECO:0000313" key="2">
    <source>
        <dbReference type="Proteomes" id="UP000775213"/>
    </source>
</evidence>
<reference evidence="1 2" key="1">
    <citation type="journal article" date="2021" name="Hortic Res">
        <title>Chromosome-scale assembly of the Dendrobium chrysotoxum genome enhances the understanding of orchid evolution.</title>
        <authorList>
            <person name="Zhang Y."/>
            <person name="Zhang G.Q."/>
            <person name="Zhang D."/>
            <person name="Liu X.D."/>
            <person name="Xu X.Y."/>
            <person name="Sun W.H."/>
            <person name="Yu X."/>
            <person name="Zhu X."/>
            <person name="Wang Z.W."/>
            <person name="Zhao X."/>
            <person name="Zhong W.Y."/>
            <person name="Chen H."/>
            <person name="Yin W.L."/>
            <person name="Huang T."/>
            <person name="Niu S.C."/>
            <person name="Liu Z.J."/>
        </authorList>
    </citation>
    <scope>NUCLEOTIDE SEQUENCE [LARGE SCALE GENOMIC DNA]</scope>
    <source>
        <strain evidence="1">Lindl</strain>
    </source>
</reference>
<dbReference type="AlphaFoldDB" id="A0AAV7HL06"/>
<name>A0AAV7HL06_DENCH</name>
<dbReference type="Proteomes" id="UP000775213">
    <property type="component" value="Unassembled WGS sequence"/>
</dbReference>
<protein>
    <submittedName>
        <fullName evidence="1">Uncharacterized protein</fullName>
    </submittedName>
</protein>